<dbReference type="Proteomes" id="UP000807469">
    <property type="component" value="Unassembled WGS sequence"/>
</dbReference>
<reference evidence="1" key="1">
    <citation type="submission" date="2020-11" db="EMBL/GenBank/DDBJ databases">
        <authorList>
            <consortium name="DOE Joint Genome Institute"/>
            <person name="Ahrendt S."/>
            <person name="Riley R."/>
            <person name="Andreopoulos W."/>
            <person name="Labutti K."/>
            <person name="Pangilinan J."/>
            <person name="Ruiz-Duenas F.J."/>
            <person name="Barrasa J.M."/>
            <person name="Sanchez-Garcia M."/>
            <person name="Camarero S."/>
            <person name="Miyauchi S."/>
            <person name="Serrano A."/>
            <person name="Linde D."/>
            <person name="Babiker R."/>
            <person name="Drula E."/>
            <person name="Ayuso-Fernandez I."/>
            <person name="Pacheco R."/>
            <person name="Padilla G."/>
            <person name="Ferreira P."/>
            <person name="Barriuso J."/>
            <person name="Kellner H."/>
            <person name="Castanera R."/>
            <person name="Alfaro M."/>
            <person name="Ramirez L."/>
            <person name="Pisabarro A.G."/>
            <person name="Kuo A."/>
            <person name="Tritt A."/>
            <person name="Lipzen A."/>
            <person name="He G."/>
            <person name="Yan M."/>
            <person name="Ng V."/>
            <person name="Cullen D."/>
            <person name="Martin F."/>
            <person name="Rosso M.-N."/>
            <person name="Henrissat B."/>
            <person name="Hibbett D."/>
            <person name="Martinez A.T."/>
            <person name="Grigoriev I.V."/>
        </authorList>
    </citation>
    <scope>NUCLEOTIDE SEQUENCE</scope>
    <source>
        <strain evidence="1">CIRM-BRFM 674</strain>
    </source>
</reference>
<dbReference type="EMBL" id="MU155930">
    <property type="protein sequence ID" value="KAF9470569.1"/>
    <property type="molecule type" value="Genomic_DNA"/>
</dbReference>
<accession>A0A9P5YJR4</accession>
<gene>
    <name evidence="1" type="ORF">BDN70DRAFT_939594</name>
</gene>
<evidence type="ECO:0000313" key="1">
    <source>
        <dbReference type="EMBL" id="KAF9470569.1"/>
    </source>
</evidence>
<organism evidence="1 2">
    <name type="scientific">Pholiota conissans</name>
    <dbReference type="NCBI Taxonomy" id="109636"/>
    <lineage>
        <taxon>Eukaryota</taxon>
        <taxon>Fungi</taxon>
        <taxon>Dikarya</taxon>
        <taxon>Basidiomycota</taxon>
        <taxon>Agaricomycotina</taxon>
        <taxon>Agaricomycetes</taxon>
        <taxon>Agaricomycetidae</taxon>
        <taxon>Agaricales</taxon>
        <taxon>Agaricineae</taxon>
        <taxon>Strophariaceae</taxon>
        <taxon>Pholiota</taxon>
    </lineage>
</organism>
<protein>
    <submittedName>
        <fullName evidence="1">Uncharacterized protein</fullName>
    </submittedName>
</protein>
<dbReference type="AlphaFoldDB" id="A0A9P5YJR4"/>
<comment type="caution">
    <text evidence="1">The sequence shown here is derived from an EMBL/GenBank/DDBJ whole genome shotgun (WGS) entry which is preliminary data.</text>
</comment>
<sequence length="282" mass="32307">MKYYVYLQRRSADTFHNSAEFAVVQLNLHQTFNAISARFGLGDTPDILRDYLRNSEATISGSYPLLVLFPGLFIPNDLDVYLPYDVESAGWLFRHWIEDECGYTCVEVYDSDDGPYPFHNPYIFMVTKHEKRIGDNILSINLLCTTVNKLQIHSVLSYFPSTVAMNAICSEGFVSMYPALTVSQRGLELYPGRHEWISKYVGRGFDIREDLDAWLLFPHVCPYDGSCLRRIRRVGDHLTMFVPFIGSDSDESYPWSPWHIPNSSGLCDILFGKFSVKYSDVG</sequence>
<evidence type="ECO:0000313" key="2">
    <source>
        <dbReference type="Proteomes" id="UP000807469"/>
    </source>
</evidence>
<dbReference type="OrthoDB" id="2938467at2759"/>
<keyword evidence="2" id="KW-1185">Reference proteome</keyword>
<name>A0A9P5YJR4_9AGAR</name>
<proteinExistence type="predicted"/>